<feature type="transmembrane region" description="Helical" evidence="1">
    <location>
        <begin position="37"/>
        <end position="65"/>
    </location>
</feature>
<evidence type="ECO:0000313" key="2">
    <source>
        <dbReference type="EMBL" id="KNZ60041.1"/>
    </source>
</evidence>
<dbReference type="EMBL" id="LAVV01006417">
    <property type="protein sequence ID" value="KNZ60041.1"/>
    <property type="molecule type" value="Genomic_DNA"/>
</dbReference>
<keyword evidence="3" id="KW-1185">Reference proteome</keyword>
<evidence type="ECO:0000256" key="1">
    <source>
        <dbReference type="SAM" id="Phobius"/>
    </source>
</evidence>
<name>A0A0L6VGY6_9BASI</name>
<keyword evidence="1" id="KW-0472">Membrane</keyword>
<reference evidence="2 3" key="1">
    <citation type="submission" date="2015-08" db="EMBL/GenBank/DDBJ databases">
        <title>Next Generation Sequencing and Analysis of the Genome of Puccinia sorghi L Schw, the Causal Agent of Maize Common Rust.</title>
        <authorList>
            <person name="Rochi L."/>
            <person name="Burguener G."/>
            <person name="Darino M."/>
            <person name="Turjanski A."/>
            <person name="Kreff E."/>
            <person name="Dieguez M.J."/>
            <person name="Sacco F."/>
        </authorList>
    </citation>
    <scope>NUCLEOTIDE SEQUENCE [LARGE SCALE GENOMIC DNA]</scope>
    <source>
        <strain evidence="2 3">RO10H11247</strain>
    </source>
</reference>
<keyword evidence="1" id="KW-1133">Transmembrane helix</keyword>
<feature type="transmembrane region" description="Helical" evidence="1">
    <location>
        <begin position="254"/>
        <end position="280"/>
    </location>
</feature>
<comment type="caution">
    <text evidence="2">The sequence shown here is derived from an EMBL/GenBank/DDBJ whole genome shotgun (WGS) entry which is preliminary data.</text>
</comment>
<proteinExistence type="predicted"/>
<organism evidence="2 3">
    <name type="scientific">Puccinia sorghi</name>
    <dbReference type="NCBI Taxonomy" id="27349"/>
    <lineage>
        <taxon>Eukaryota</taxon>
        <taxon>Fungi</taxon>
        <taxon>Dikarya</taxon>
        <taxon>Basidiomycota</taxon>
        <taxon>Pucciniomycotina</taxon>
        <taxon>Pucciniomycetes</taxon>
        <taxon>Pucciniales</taxon>
        <taxon>Pucciniaceae</taxon>
        <taxon>Puccinia</taxon>
    </lineage>
</organism>
<dbReference type="AlphaFoldDB" id="A0A0L6VGY6"/>
<protein>
    <submittedName>
        <fullName evidence="2">Uncharacterized protein</fullName>
    </submittedName>
</protein>
<accession>A0A0L6VGY6</accession>
<dbReference type="Proteomes" id="UP000037035">
    <property type="component" value="Unassembled WGS sequence"/>
</dbReference>
<gene>
    <name evidence="2" type="ORF">VP01_1621g2</name>
</gene>
<keyword evidence="1" id="KW-0812">Transmembrane</keyword>
<sequence>MQNKMQDREPGGSGFWESWFELAEPNTNFVDLTTHSFTYSLVVVLLSQFSTFILFFNTIIFIAFLSTITTASYTTCVFVIESSESSLFRSDHQIVSGAFMCLPRDVQTHCVSSHQKNSTWNYLYMCPTNVSTLKASTCANQRTFHELEDLYCMVSGSALAVTAYLFMNCPNGLFVTQGSLVHFNTFLYVRGFKVEPNQPACFLASCSVQKIMQIELPKFRQLEQDQEKHTTRWTEKIGVKFHLLYFLYQKEFNILILVSCKLIYIFGLCCIPIGNITIYLKYLIALELPKVRKIYLIALEIPKVVEISHLWALQGPSIFPLFSDHSSQIIIKAQVSYIS</sequence>
<dbReference type="VEuPathDB" id="FungiDB:VP01_1621g2"/>
<evidence type="ECO:0000313" key="3">
    <source>
        <dbReference type="Proteomes" id="UP000037035"/>
    </source>
</evidence>